<dbReference type="PANTHER" id="PTHR42711">
    <property type="entry name" value="ABC TRANSPORTER ATP-BINDING PROTEIN"/>
    <property type="match status" value="1"/>
</dbReference>
<keyword evidence="2" id="KW-0547">Nucleotide-binding</keyword>
<keyword evidence="3 5" id="KW-0067">ATP-binding</keyword>
<dbReference type="InterPro" id="IPR003439">
    <property type="entry name" value="ABC_transporter-like_ATP-bd"/>
</dbReference>
<evidence type="ECO:0000256" key="1">
    <source>
        <dbReference type="ARBA" id="ARBA00022448"/>
    </source>
</evidence>
<proteinExistence type="predicted"/>
<reference evidence="5 6" key="1">
    <citation type="journal article" date="2020" name="Nature">
        <title>Bacterial chemolithoautotrophy via manganese oxidation.</title>
        <authorList>
            <person name="Yu H."/>
            <person name="Leadbetter J.R."/>
        </authorList>
    </citation>
    <scope>NUCLEOTIDE SEQUENCE [LARGE SCALE GENOMIC DNA]</scope>
    <source>
        <strain evidence="5 6">Mn-1</strain>
    </source>
</reference>
<dbReference type="EMBL" id="VTOW01000001">
    <property type="protein sequence ID" value="NKE70581.1"/>
    <property type="molecule type" value="Genomic_DNA"/>
</dbReference>
<dbReference type="CDD" id="cd03267">
    <property type="entry name" value="ABC_NatA_like"/>
    <property type="match status" value="1"/>
</dbReference>
<evidence type="ECO:0000256" key="2">
    <source>
        <dbReference type="ARBA" id="ARBA00022741"/>
    </source>
</evidence>
<dbReference type="InterPro" id="IPR050763">
    <property type="entry name" value="ABC_transporter_ATP-binding"/>
</dbReference>
<feature type="domain" description="ABC transporter" evidence="4">
    <location>
        <begin position="4"/>
        <end position="257"/>
    </location>
</feature>
<dbReference type="InterPro" id="IPR027417">
    <property type="entry name" value="P-loop_NTPase"/>
</dbReference>
<protein>
    <submittedName>
        <fullName evidence="5">ATP-binding cassette domain-containing protein</fullName>
    </submittedName>
</protein>
<gene>
    <name evidence="5" type="ORF">MNODULE_07515</name>
</gene>
<dbReference type="SUPFAM" id="SSF52540">
    <property type="entry name" value="P-loop containing nucleoside triphosphate hydrolases"/>
    <property type="match status" value="1"/>
</dbReference>
<dbReference type="InterPro" id="IPR003593">
    <property type="entry name" value="AAA+_ATPase"/>
</dbReference>
<evidence type="ECO:0000256" key="3">
    <source>
        <dbReference type="ARBA" id="ARBA00022840"/>
    </source>
</evidence>
<name>A0A7X6IAK6_9BACT</name>
<dbReference type="RefSeq" id="WP_168058822.1">
    <property type="nucleotide sequence ID" value="NZ_VTOW01000001.1"/>
</dbReference>
<dbReference type="GO" id="GO:0005524">
    <property type="term" value="F:ATP binding"/>
    <property type="evidence" value="ECO:0007669"/>
    <property type="project" value="UniProtKB-KW"/>
</dbReference>
<accession>A0A7X6IAK6</accession>
<keyword evidence="6" id="KW-1185">Reference proteome</keyword>
<dbReference type="PROSITE" id="PS50893">
    <property type="entry name" value="ABC_TRANSPORTER_2"/>
    <property type="match status" value="1"/>
</dbReference>
<dbReference type="PANTHER" id="PTHR42711:SF4">
    <property type="entry name" value="ABC TRANSPORTER RELATED"/>
    <property type="match status" value="1"/>
</dbReference>
<dbReference type="AlphaFoldDB" id="A0A7X6IAK6"/>
<dbReference type="Proteomes" id="UP000534783">
    <property type="component" value="Unassembled WGS sequence"/>
</dbReference>
<comment type="caution">
    <text evidence="5">The sequence shown here is derived from an EMBL/GenBank/DDBJ whole genome shotgun (WGS) entry which is preliminary data.</text>
</comment>
<organism evidence="5 6">
    <name type="scientific">Candidatus Manganitrophus noduliformans</name>
    <dbReference type="NCBI Taxonomy" id="2606439"/>
    <lineage>
        <taxon>Bacteria</taxon>
        <taxon>Pseudomonadati</taxon>
        <taxon>Nitrospirota</taxon>
        <taxon>Nitrospiria</taxon>
        <taxon>Candidatus Troglogloeales</taxon>
        <taxon>Candidatus Manganitrophaceae</taxon>
        <taxon>Candidatus Manganitrophus</taxon>
    </lineage>
</organism>
<dbReference type="Gene3D" id="3.40.50.300">
    <property type="entry name" value="P-loop containing nucleotide triphosphate hydrolases"/>
    <property type="match status" value="1"/>
</dbReference>
<dbReference type="SMART" id="SM00382">
    <property type="entry name" value="AAA"/>
    <property type="match status" value="1"/>
</dbReference>
<evidence type="ECO:0000313" key="6">
    <source>
        <dbReference type="Proteomes" id="UP000534783"/>
    </source>
</evidence>
<sequence length="330" mass="37688">MPIIEVKNLAKTFKTHRKEPGLLASIKGLFWREAFYNEAVKSVSFSLEEGELVGFLGPNGAGKTTLLKMLSGILYPTSGEARVMGFVPWERQRAYQQQFAIVMGQKNQLWWDLPPAESFALNRDIYEVDPKAFQKTLDEMVSLLDLKDLLNVPVRQLSLGQRMKCELVAALLHQPRVLFLDEPTIGLDVISQEKIRSFIQEYNRLKKTTVLLTSHYMRDVEQLCRRVLVINHGRIVYDGLLNDLSQRYIDHKVVKIRFASPQAAAVLSGEEGVVELDEHHAVLKVKKKEIAQTTHRLLGQLPIDDLSVEEVEVEEVIRRIFDEQPSKEGE</sequence>
<keyword evidence="1" id="KW-0813">Transport</keyword>
<dbReference type="Pfam" id="PF00005">
    <property type="entry name" value="ABC_tran"/>
    <property type="match status" value="1"/>
</dbReference>
<dbReference type="GO" id="GO:0016887">
    <property type="term" value="F:ATP hydrolysis activity"/>
    <property type="evidence" value="ECO:0007669"/>
    <property type="project" value="InterPro"/>
</dbReference>
<evidence type="ECO:0000313" key="5">
    <source>
        <dbReference type="EMBL" id="NKE70581.1"/>
    </source>
</evidence>
<evidence type="ECO:0000259" key="4">
    <source>
        <dbReference type="PROSITE" id="PS50893"/>
    </source>
</evidence>